<feature type="transmembrane region" description="Helical" evidence="6">
    <location>
        <begin position="149"/>
        <end position="169"/>
    </location>
</feature>
<keyword evidence="2" id="KW-1003">Cell membrane</keyword>
<feature type="transmembrane region" description="Helical" evidence="6">
    <location>
        <begin position="121"/>
        <end position="137"/>
    </location>
</feature>
<gene>
    <name evidence="8" type="ORF">DI551_08445</name>
</gene>
<dbReference type="PANTHER" id="PTHR42920">
    <property type="entry name" value="OS03G0707200 PROTEIN-RELATED"/>
    <property type="match status" value="1"/>
</dbReference>
<dbReference type="Gene3D" id="1.10.3730.20">
    <property type="match status" value="1"/>
</dbReference>
<evidence type="ECO:0000256" key="3">
    <source>
        <dbReference type="ARBA" id="ARBA00022692"/>
    </source>
</evidence>
<evidence type="ECO:0000256" key="6">
    <source>
        <dbReference type="SAM" id="Phobius"/>
    </source>
</evidence>
<feature type="transmembrane region" description="Helical" evidence="6">
    <location>
        <begin position="239"/>
        <end position="259"/>
    </location>
</feature>
<dbReference type="Proteomes" id="UP000249417">
    <property type="component" value="Unassembled WGS sequence"/>
</dbReference>
<comment type="caution">
    <text evidence="8">The sequence shown here is derived from an EMBL/GenBank/DDBJ whole genome shotgun (WGS) entry which is preliminary data.</text>
</comment>
<keyword evidence="3 6" id="KW-0812">Transmembrane</keyword>
<reference evidence="8 9" key="1">
    <citation type="submission" date="2017-08" db="EMBL/GenBank/DDBJ databases">
        <title>Infants hospitalized years apart are colonized by the same room-sourced microbial strains.</title>
        <authorList>
            <person name="Brooks B."/>
            <person name="Olm M.R."/>
            <person name="Firek B.A."/>
            <person name="Baker R."/>
            <person name="Thomas B.C."/>
            <person name="Morowitz M.J."/>
            <person name="Banfield J.F."/>
        </authorList>
    </citation>
    <scope>NUCLEOTIDE SEQUENCE [LARGE SCALE GENOMIC DNA]</scope>
    <source>
        <strain evidence="8">S2_005_002_R2_29</strain>
    </source>
</reference>
<dbReference type="PANTHER" id="PTHR42920:SF5">
    <property type="entry name" value="EAMA DOMAIN-CONTAINING PROTEIN"/>
    <property type="match status" value="1"/>
</dbReference>
<dbReference type="SUPFAM" id="SSF103481">
    <property type="entry name" value="Multidrug resistance efflux transporter EmrE"/>
    <property type="match status" value="2"/>
</dbReference>
<evidence type="ECO:0000256" key="1">
    <source>
        <dbReference type="ARBA" id="ARBA00004651"/>
    </source>
</evidence>
<keyword evidence="4 6" id="KW-1133">Transmembrane helix</keyword>
<evidence type="ECO:0000256" key="4">
    <source>
        <dbReference type="ARBA" id="ARBA00022989"/>
    </source>
</evidence>
<evidence type="ECO:0000313" key="8">
    <source>
        <dbReference type="EMBL" id="PZQ45095.1"/>
    </source>
</evidence>
<dbReference type="InterPro" id="IPR037185">
    <property type="entry name" value="EmrE-like"/>
</dbReference>
<evidence type="ECO:0000313" key="9">
    <source>
        <dbReference type="Proteomes" id="UP000249417"/>
    </source>
</evidence>
<dbReference type="GO" id="GO:0005886">
    <property type="term" value="C:plasma membrane"/>
    <property type="evidence" value="ECO:0007669"/>
    <property type="project" value="UniProtKB-SubCell"/>
</dbReference>
<name>A0A2W5N2R3_9BACT</name>
<dbReference type="Pfam" id="PF00892">
    <property type="entry name" value="EamA"/>
    <property type="match status" value="2"/>
</dbReference>
<protein>
    <submittedName>
        <fullName evidence="8">EamA family transporter</fullName>
    </submittedName>
</protein>
<evidence type="ECO:0000256" key="5">
    <source>
        <dbReference type="ARBA" id="ARBA00023136"/>
    </source>
</evidence>
<sequence>MTRLRADLIILFVAAVWGTAFVAQKSGMEGLGPLTFIASRFFLSLLVVLPFLLRDLKRAPVTRSMLVKFIPVCIAFLCGVYLQQVGVGHTSVTNAGFITGLYVIFTPFISWMLFRHAPSKMVWPACALMIAGMYFLNGGSFTALGKGDLMILACSVSFGFHVALTGWFLASEPRPIFLVSLQYFICTLIFGIGAFAFESVSWDAIQNNWMPITYAGIISGGVAYTLQAVAQQYTPPSDAAIIMAGEALFAALAGMILLGETFTGQKILGCTLIMLAVLSVEALAFFKKGPSSPAD</sequence>
<evidence type="ECO:0000259" key="7">
    <source>
        <dbReference type="Pfam" id="PF00892"/>
    </source>
</evidence>
<feature type="transmembrane region" description="Helical" evidence="6">
    <location>
        <begin position="65"/>
        <end position="83"/>
    </location>
</feature>
<feature type="transmembrane region" description="Helical" evidence="6">
    <location>
        <begin position="265"/>
        <end position="286"/>
    </location>
</feature>
<keyword evidence="5 6" id="KW-0472">Membrane</keyword>
<feature type="domain" description="EamA" evidence="7">
    <location>
        <begin position="6"/>
        <end position="137"/>
    </location>
</feature>
<evidence type="ECO:0000256" key="2">
    <source>
        <dbReference type="ARBA" id="ARBA00022475"/>
    </source>
</evidence>
<organism evidence="8 9">
    <name type="scientific">Micavibrio aeruginosavorus</name>
    <dbReference type="NCBI Taxonomy" id="349221"/>
    <lineage>
        <taxon>Bacteria</taxon>
        <taxon>Pseudomonadati</taxon>
        <taxon>Bdellovibrionota</taxon>
        <taxon>Bdellovibrionia</taxon>
        <taxon>Bdellovibrionales</taxon>
        <taxon>Pseudobdellovibrionaceae</taxon>
        <taxon>Micavibrio</taxon>
    </lineage>
</organism>
<dbReference type="EMBL" id="QFQB01000063">
    <property type="protein sequence ID" value="PZQ45095.1"/>
    <property type="molecule type" value="Genomic_DNA"/>
</dbReference>
<comment type="subcellular location">
    <subcellularLocation>
        <location evidence="1">Cell membrane</location>
        <topology evidence="1">Multi-pass membrane protein</topology>
    </subcellularLocation>
</comment>
<feature type="domain" description="EamA" evidence="7">
    <location>
        <begin position="146"/>
        <end position="278"/>
    </location>
</feature>
<proteinExistence type="predicted"/>
<accession>A0A2W5N2R3</accession>
<feature type="transmembrane region" description="Helical" evidence="6">
    <location>
        <begin position="33"/>
        <end position="53"/>
    </location>
</feature>
<feature type="transmembrane region" description="Helical" evidence="6">
    <location>
        <begin position="95"/>
        <end position="114"/>
    </location>
</feature>
<dbReference type="InterPro" id="IPR051258">
    <property type="entry name" value="Diverse_Substrate_Transporter"/>
</dbReference>
<dbReference type="AlphaFoldDB" id="A0A2W5N2R3"/>
<dbReference type="InterPro" id="IPR000620">
    <property type="entry name" value="EamA_dom"/>
</dbReference>
<feature type="transmembrane region" description="Helical" evidence="6">
    <location>
        <begin position="176"/>
        <end position="197"/>
    </location>
</feature>